<gene>
    <name evidence="1" type="ORF">MYF79_23685</name>
</gene>
<accession>A0ABY4HYE5</accession>
<organism evidence="1 2">
    <name type="scientific">Chitinophaga filiformis</name>
    <name type="common">Myxococcus filiformis</name>
    <name type="synonym">Flexibacter filiformis</name>
    <dbReference type="NCBI Taxonomy" id="104663"/>
    <lineage>
        <taxon>Bacteria</taxon>
        <taxon>Pseudomonadati</taxon>
        <taxon>Bacteroidota</taxon>
        <taxon>Chitinophagia</taxon>
        <taxon>Chitinophagales</taxon>
        <taxon>Chitinophagaceae</taxon>
        <taxon>Chitinophaga</taxon>
    </lineage>
</organism>
<reference evidence="1 2" key="1">
    <citation type="submission" date="2022-04" db="EMBL/GenBank/DDBJ databases">
        <title>The arsenic-methylating capacity of Chitinophaga filiformis YT5 during chitin decomposition.</title>
        <authorList>
            <person name="Chen G."/>
            <person name="Liang Y."/>
        </authorList>
    </citation>
    <scope>NUCLEOTIDE SEQUENCE [LARGE SCALE GENOMIC DNA]</scope>
    <source>
        <strain evidence="1 2">YT5</strain>
    </source>
</reference>
<protein>
    <submittedName>
        <fullName evidence="1">Uncharacterized protein</fullName>
    </submittedName>
</protein>
<sequence length="80" mass="9379">MESNIEWKYKGLKAVIEAGDLRNFESVFIFISPTRFCKDTKIRPQRLKIIRLEKKATEKELIKMSKAIKTSAAYLHHLLN</sequence>
<keyword evidence="2" id="KW-1185">Reference proteome</keyword>
<evidence type="ECO:0000313" key="2">
    <source>
        <dbReference type="Proteomes" id="UP000830198"/>
    </source>
</evidence>
<dbReference type="Proteomes" id="UP000830198">
    <property type="component" value="Chromosome"/>
</dbReference>
<proteinExistence type="predicted"/>
<dbReference type="EMBL" id="CP095855">
    <property type="protein sequence ID" value="UPK67958.1"/>
    <property type="molecule type" value="Genomic_DNA"/>
</dbReference>
<evidence type="ECO:0000313" key="1">
    <source>
        <dbReference type="EMBL" id="UPK67958.1"/>
    </source>
</evidence>
<dbReference type="RefSeq" id="WP_247810300.1">
    <property type="nucleotide sequence ID" value="NZ_CP095855.1"/>
</dbReference>
<name>A0ABY4HYE5_CHIFI</name>